<dbReference type="Gramene" id="OMERI03G34600.1">
    <property type="protein sequence ID" value="OMERI03G34600.1"/>
    <property type="gene ID" value="OMERI03G34600"/>
</dbReference>
<evidence type="ECO:0000313" key="4">
    <source>
        <dbReference type="Proteomes" id="UP000008021"/>
    </source>
</evidence>
<evidence type="ECO:0000313" key="3">
    <source>
        <dbReference type="EnsemblPlants" id="OMERI03G34600.1"/>
    </source>
</evidence>
<dbReference type="GO" id="GO:0016491">
    <property type="term" value="F:oxidoreductase activity"/>
    <property type="evidence" value="ECO:0007669"/>
    <property type="project" value="InterPro"/>
</dbReference>
<dbReference type="SUPFAM" id="SSF56003">
    <property type="entry name" value="Molybdenum cofactor-binding domain"/>
    <property type="match status" value="1"/>
</dbReference>
<dbReference type="PANTHER" id="PTHR11908:SF92">
    <property type="entry name" value="ALDEHYDE OXIDASE 1-RELATED"/>
    <property type="match status" value="1"/>
</dbReference>
<dbReference type="EnsemblPlants" id="OMERI03G34600.1">
    <property type="protein sequence ID" value="OMERI03G34600.1"/>
    <property type="gene ID" value="OMERI03G34600"/>
</dbReference>
<dbReference type="Proteomes" id="UP000008021">
    <property type="component" value="Chromosome 3"/>
</dbReference>
<dbReference type="GO" id="GO:0005506">
    <property type="term" value="F:iron ion binding"/>
    <property type="evidence" value="ECO:0007669"/>
    <property type="project" value="InterPro"/>
</dbReference>
<organism evidence="3">
    <name type="scientific">Oryza meridionalis</name>
    <dbReference type="NCBI Taxonomy" id="40149"/>
    <lineage>
        <taxon>Eukaryota</taxon>
        <taxon>Viridiplantae</taxon>
        <taxon>Streptophyta</taxon>
        <taxon>Embryophyta</taxon>
        <taxon>Tracheophyta</taxon>
        <taxon>Spermatophyta</taxon>
        <taxon>Magnoliopsida</taxon>
        <taxon>Liliopsida</taxon>
        <taxon>Poales</taxon>
        <taxon>Poaceae</taxon>
        <taxon>BOP clade</taxon>
        <taxon>Oryzoideae</taxon>
        <taxon>Oryzeae</taxon>
        <taxon>Oryzinae</taxon>
        <taxon>Oryza</taxon>
    </lineage>
</organism>
<proteinExistence type="predicted"/>
<dbReference type="PANTHER" id="PTHR11908">
    <property type="entry name" value="XANTHINE DEHYDROGENASE"/>
    <property type="match status" value="1"/>
</dbReference>
<name>A0A0E0D881_9ORYZ</name>
<keyword evidence="4" id="KW-1185">Reference proteome</keyword>
<evidence type="ECO:0000256" key="1">
    <source>
        <dbReference type="SAM" id="MobiDB-lite"/>
    </source>
</evidence>
<protein>
    <recommendedName>
        <fullName evidence="2">Aldehyde oxidase/xanthine dehydrogenase second molybdopterin binding domain-containing protein</fullName>
    </recommendedName>
</protein>
<dbReference type="InterPro" id="IPR046867">
    <property type="entry name" value="AldOxase/xan_DH_MoCoBD2"/>
</dbReference>
<dbReference type="Gene3D" id="3.30.365.10">
    <property type="entry name" value="Aldehyde oxidase/xanthine dehydrogenase, molybdopterin binding domain"/>
    <property type="match status" value="1"/>
</dbReference>
<dbReference type="InterPro" id="IPR037165">
    <property type="entry name" value="AldOxase/xan_DH_Mopterin-bd_sf"/>
</dbReference>
<reference evidence="3" key="1">
    <citation type="submission" date="2015-04" db="UniProtKB">
        <authorList>
            <consortium name="EnsemblPlants"/>
        </authorList>
    </citation>
    <scope>IDENTIFICATION</scope>
</reference>
<accession>A0A0E0D881</accession>
<feature type="region of interest" description="Disordered" evidence="1">
    <location>
        <begin position="1"/>
        <end position="32"/>
    </location>
</feature>
<dbReference type="Pfam" id="PF20256">
    <property type="entry name" value="MoCoBD_2"/>
    <property type="match status" value="1"/>
</dbReference>
<feature type="domain" description="Aldehyde oxidase/xanthine dehydrogenase second molybdopterin binding" evidence="2">
    <location>
        <begin position="89"/>
        <end position="219"/>
    </location>
</feature>
<dbReference type="AlphaFoldDB" id="A0A0E0D881"/>
<dbReference type="HOGENOM" id="CLU_1241798_0_0_1"/>
<feature type="compositionally biased region" description="Basic and acidic residues" evidence="1">
    <location>
        <begin position="8"/>
        <end position="19"/>
    </location>
</feature>
<dbReference type="STRING" id="40149.A0A0E0D881"/>
<reference evidence="3" key="2">
    <citation type="submission" date="2018-05" db="EMBL/GenBank/DDBJ databases">
        <title>OmerRS3 (Oryza meridionalis Reference Sequence Version 3).</title>
        <authorList>
            <person name="Zhang J."/>
            <person name="Kudrna D."/>
            <person name="Lee S."/>
            <person name="Talag J."/>
            <person name="Welchert J."/>
            <person name="Wing R.A."/>
        </authorList>
    </citation>
    <scope>NUCLEOTIDE SEQUENCE [LARGE SCALE GENOMIC DNA]</scope>
    <source>
        <strain evidence="3">cv. OR44</strain>
    </source>
</reference>
<evidence type="ECO:0000259" key="2">
    <source>
        <dbReference type="Pfam" id="PF20256"/>
    </source>
</evidence>
<sequence length="223" mass="24657">MWTGETDEERRRMQKEQEALHASNQAAGAGGVSGPVRPAGELICSISLPCCYYCNLEEAGHFLRGDHLRREAPDDSGEGVHHERWLHRRVEVGAIEIGQGLWTKVKQMTAFALGQLCDGLDKVRVILIRADTLSMIQESCCEAVRKSCAALVERLKPIKEKAGTLPWKSLIAQASMASVKLTEHTYWTPDPTFPSYLNYGPAVEVDVLTGATTILRSDLILKI</sequence>
<dbReference type="InterPro" id="IPR016208">
    <property type="entry name" value="Ald_Oxase/xanthine_DH-like"/>
</dbReference>